<protein>
    <submittedName>
        <fullName evidence="1">Uncharacterized protein</fullName>
    </submittedName>
</protein>
<proteinExistence type="predicted"/>
<comment type="caution">
    <text evidence="1">The sequence shown here is derived from an EMBL/GenBank/DDBJ whole genome shotgun (WGS) entry which is preliminary data.</text>
</comment>
<gene>
    <name evidence="1" type="ORF">M231_00893</name>
</gene>
<dbReference type="InParanoid" id="A0A4Q1BUT2"/>
<reference evidence="1 2" key="1">
    <citation type="submission" date="2016-06" db="EMBL/GenBank/DDBJ databases">
        <title>Evolution of pathogenesis and genome organization in the Tremellales.</title>
        <authorList>
            <person name="Cuomo C."/>
            <person name="Litvintseva A."/>
            <person name="Heitman J."/>
            <person name="Chen Y."/>
            <person name="Sun S."/>
            <person name="Springer D."/>
            <person name="Dromer F."/>
            <person name="Young S."/>
            <person name="Zeng Q."/>
            <person name="Chapman S."/>
            <person name="Gujja S."/>
            <person name="Saif S."/>
            <person name="Birren B."/>
        </authorList>
    </citation>
    <scope>NUCLEOTIDE SEQUENCE [LARGE SCALE GENOMIC DNA]</scope>
    <source>
        <strain evidence="1 2">ATCC 28783</strain>
    </source>
</reference>
<dbReference type="EMBL" id="SDIL01000005">
    <property type="protein sequence ID" value="RXK41894.1"/>
    <property type="molecule type" value="Genomic_DNA"/>
</dbReference>
<evidence type="ECO:0000313" key="2">
    <source>
        <dbReference type="Proteomes" id="UP000289152"/>
    </source>
</evidence>
<accession>A0A4Q1BUT2</accession>
<keyword evidence="2" id="KW-1185">Reference proteome</keyword>
<dbReference type="Proteomes" id="UP000289152">
    <property type="component" value="Unassembled WGS sequence"/>
</dbReference>
<dbReference type="AlphaFoldDB" id="A0A4Q1BUT2"/>
<evidence type="ECO:0000313" key="1">
    <source>
        <dbReference type="EMBL" id="RXK41894.1"/>
    </source>
</evidence>
<sequence>MSSVSVTDQTIRLFTSYAPPATLHTFITSFRQVAEAYKASRIAQLMLNSKGERLTVEDARYHLSLTKTVSELVCEDETSFSKPKHSGSEDLMTDNKWQDQDWADYILADYKLGDNDLVTELVSEEASFFESAHHLARYTYRTFQSTLSKFLDQFEIDDSQAYLLTIQMMDAVIKAAQEPQDTGLQIYQADKKNVEDFLKAAEATAMVADWLQHITHELTEVDEVKQASESFKGTNAEFTKWWTHYQIALEV</sequence>
<name>A0A4Q1BUT2_TREME</name>
<organism evidence="1 2">
    <name type="scientific">Tremella mesenterica</name>
    <name type="common">Jelly fungus</name>
    <dbReference type="NCBI Taxonomy" id="5217"/>
    <lineage>
        <taxon>Eukaryota</taxon>
        <taxon>Fungi</taxon>
        <taxon>Dikarya</taxon>
        <taxon>Basidiomycota</taxon>
        <taxon>Agaricomycotina</taxon>
        <taxon>Tremellomycetes</taxon>
        <taxon>Tremellales</taxon>
        <taxon>Tremellaceae</taxon>
        <taxon>Tremella</taxon>
    </lineage>
</organism>
<dbReference type="VEuPathDB" id="FungiDB:TREMEDRAFT_59941"/>